<gene>
    <name evidence="3" type="ORF">ODALV1_LOCUS26653</name>
</gene>
<protein>
    <submittedName>
        <fullName evidence="3">Uncharacterized protein</fullName>
    </submittedName>
</protein>
<organism evidence="3 4">
    <name type="scientific">Orchesella dallaii</name>
    <dbReference type="NCBI Taxonomy" id="48710"/>
    <lineage>
        <taxon>Eukaryota</taxon>
        <taxon>Metazoa</taxon>
        <taxon>Ecdysozoa</taxon>
        <taxon>Arthropoda</taxon>
        <taxon>Hexapoda</taxon>
        <taxon>Collembola</taxon>
        <taxon>Entomobryomorpha</taxon>
        <taxon>Entomobryoidea</taxon>
        <taxon>Orchesellidae</taxon>
        <taxon>Orchesellinae</taxon>
        <taxon>Orchesella</taxon>
    </lineage>
</organism>
<accession>A0ABP1RW39</accession>
<feature type="coiled-coil region" evidence="1">
    <location>
        <begin position="167"/>
        <end position="216"/>
    </location>
</feature>
<feature type="region of interest" description="Disordered" evidence="2">
    <location>
        <begin position="1"/>
        <end position="25"/>
    </location>
</feature>
<dbReference type="EMBL" id="CAXLJM020000112">
    <property type="protein sequence ID" value="CAL8136870.1"/>
    <property type="molecule type" value="Genomic_DNA"/>
</dbReference>
<keyword evidence="1" id="KW-0175">Coiled coil</keyword>
<dbReference type="Proteomes" id="UP001642540">
    <property type="component" value="Unassembled WGS sequence"/>
</dbReference>
<name>A0ABP1RW39_9HEXA</name>
<evidence type="ECO:0000256" key="1">
    <source>
        <dbReference type="SAM" id="Coils"/>
    </source>
</evidence>
<reference evidence="3 4" key="1">
    <citation type="submission" date="2024-08" db="EMBL/GenBank/DDBJ databases">
        <authorList>
            <person name="Cucini C."/>
            <person name="Frati F."/>
        </authorList>
    </citation>
    <scope>NUCLEOTIDE SEQUENCE [LARGE SCALE GENOMIC DNA]</scope>
</reference>
<evidence type="ECO:0000313" key="3">
    <source>
        <dbReference type="EMBL" id="CAL8136870.1"/>
    </source>
</evidence>
<comment type="caution">
    <text evidence="3">The sequence shown here is derived from an EMBL/GenBank/DDBJ whole genome shotgun (WGS) entry which is preliminary data.</text>
</comment>
<evidence type="ECO:0000313" key="4">
    <source>
        <dbReference type="Proteomes" id="UP001642540"/>
    </source>
</evidence>
<evidence type="ECO:0000256" key="2">
    <source>
        <dbReference type="SAM" id="MobiDB-lite"/>
    </source>
</evidence>
<proteinExistence type="predicted"/>
<keyword evidence="4" id="KW-1185">Reference proteome</keyword>
<sequence length="216" mass="25417">MSNLMDNIEENPSTKRKLPWTKSNGSKTHAWASSQFSRLIWTKFKEASQGEYGDLREIIVRYAVLAEARSFLMNRTDSTRETVARRSKALERDVLMNTNEVLAYRNFLTELVDSQQTLHNQVFKHMHRNARITPEDTLGQLVDIGISVREMYMLAKDIKHMLKVAYVTEESEAAAREKQRRKEEERQKKIGREEMLGDWECLLKRVEKLRVNLREE</sequence>